<dbReference type="AlphaFoldDB" id="A0AAE1AAX7"/>
<accession>A0AAE1AAX7</accession>
<name>A0AAE1AAX7_9GAST</name>
<comment type="caution">
    <text evidence="1">The sequence shown here is derived from an EMBL/GenBank/DDBJ whole genome shotgun (WGS) entry which is preliminary data.</text>
</comment>
<dbReference type="Proteomes" id="UP001283361">
    <property type="component" value="Unassembled WGS sequence"/>
</dbReference>
<gene>
    <name evidence="1" type="ORF">RRG08_006100</name>
</gene>
<keyword evidence="2" id="KW-1185">Reference proteome</keyword>
<protein>
    <submittedName>
        <fullName evidence="1">Uncharacterized protein</fullName>
    </submittedName>
</protein>
<sequence length="168" mass="18609">MIIKSQKSTEQPSHLVYDVYLTRCPKTLESLPVIKQDGFAGDVRWASNPACNLDPFADILKGHIVEPFPSDPDKRCHRGADPSLIGQSKEVQTIRPVVGKYDSLSPDVDQYLLKSIGGCLSDLAEKFCSQSALFDALMQAHAQQLSRRQGRTTPRHPTHCGTYLLSSK</sequence>
<proteinExistence type="predicted"/>
<dbReference type="EMBL" id="JAWDGP010002229">
    <property type="protein sequence ID" value="KAK3784539.1"/>
    <property type="molecule type" value="Genomic_DNA"/>
</dbReference>
<organism evidence="1 2">
    <name type="scientific">Elysia crispata</name>
    <name type="common">lettuce slug</name>
    <dbReference type="NCBI Taxonomy" id="231223"/>
    <lineage>
        <taxon>Eukaryota</taxon>
        <taxon>Metazoa</taxon>
        <taxon>Spiralia</taxon>
        <taxon>Lophotrochozoa</taxon>
        <taxon>Mollusca</taxon>
        <taxon>Gastropoda</taxon>
        <taxon>Heterobranchia</taxon>
        <taxon>Euthyneura</taxon>
        <taxon>Panpulmonata</taxon>
        <taxon>Sacoglossa</taxon>
        <taxon>Placobranchoidea</taxon>
        <taxon>Plakobranchidae</taxon>
        <taxon>Elysia</taxon>
    </lineage>
</organism>
<evidence type="ECO:0000313" key="2">
    <source>
        <dbReference type="Proteomes" id="UP001283361"/>
    </source>
</evidence>
<reference evidence="1" key="1">
    <citation type="journal article" date="2023" name="G3 (Bethesda)">
        <title>A reference genome for the long-term kleptoplast-retaining sea slug Elysia crispata morphotype clarki.</title>
        <authorList>
            <person name="Eastman K.E."/>
            <person name="Pendleton A.L."/>
            <person name="Shaikh M.A."/>
            <person name="Suttiyut T."/>
            <person name="Ogas R."/>
            <person name="Tomko P."/>
            <person name="Gavelis G."/>
            <person name="Widhalm J.R."/>
            <person name="Wisecaver J.H."/>
        </authorList>
    </citation>
    <scope>NUCLEOTIDE SEQUENCE</scope>
    <source>
        <strain evidence="1">ECLA1</strain>
    </source>
</reference>
<evidence type="ECO:0000313" key="1">
    <source>
        <dbReference type="EMBL" id="KAK3784539.1"/>
    </source>
</evidence>